<dbReference type="PANTHER" id="PTHR31005">
    <property type="entry name" value="DUF4139 DOMAIN-CONTAINING PROTEIN"/>
    <property type="match status" value="1"/>
</dbReference>
<dbReference type="PANTHER" id="PTHR31005:SF8">
    <property type="entry name" value="DUF4139 DOMAIN-CONTAINING PROTEIN"/>
    <property type="match status" value="1"/>
</dbReference>
<dbReference type="OrthoDB" id="3057870at2759"/>
<feature type="domain" description="DUF4140" evidence="4">
    <location>
        <begin position="22"/>
        <end position="116"/>
    </location>
</feature>
<feature type="region of interest" description="Disordered" evidence="2">
    <location>
        <begin position="492"/>
        <end position="540"/>
    </location>
</feature>
<evidence type="ECO:0000313" key="5">
    <source>
        <dbReference type="EMBL" id="THU91059.1"/>
    </source>
</evidence>
<keyword evidence="1" id="KW-0175">Coiled coil</keyword>
<feature type="coiled-coil region" evidence="1">
    <location>
        <begin position="142"/>
        <end position="169"/>
    </location>
</feature>
<organism evidence="5 6">
    <name type="scientific">Dendrothele bispora (strain CBS 962.96)</name>
    <dbReference type="NCBI Taxonomy" id="1314807"/>
    <lineage>
        <taxon>Eukaryota</taxon>
        <taxon>Fungi</taxon>
        <taxon>Dikarya</taxon>
        <taxon>Basidiomycota</taxon>
        <taxon>Agaricomycotina</taxon>
        <taxon>Agaricomycetes</taxon>
        <taxon>Agaricomycetidae</taxon>
        <taxon>Agaricales</taxon>
        <taxon>Agaricales incertae sedis</taxon>
        <taxon>Dendrothele</taxon>
    </lineage>
</organism>
<feature type="domain" description="DUF4139" evidence="3">
    <location>
        <begin position="203"/>
        <end position="497"/>
    </location>
</feature>
<dbReference type="Pfam" id="PF13600">
    <property type="entry name" value="DUF4140"/>
    <property type="match status" value="1"/>
</dbReference>
<dbReference type="InterPro" id="IPR025554">
    <property type="entry name" value="DUF4140"/>
</dbReference>
<dbReference type="InterPro" id="IPR037291">
    <property type="entry name" value="DUF4139"/>
</dbReference>
<evidence type="ECO:0008006" key="7">
    <source>
        <dbReference type="Google" id="ProtNLM"/>
    </source>
</evidence>
<protein>
    <recommendedName>
        <fullName evidence="7">Mucoidy inhibitor A</fullName>
    </recommendedName>
</protein>
<dbReference type="AlphaFoldDB" id="A0A4S8LNX7"/>
<dbReference type="NCBIfam" id="TIGR02231">
    <property type="entry name" value="mucoidy inhibitor MuiA family protein"/>
    <property type="match status" value="1"/>
</dbReference>
<evidence type="ECO:0000256" key="1">
    <source>
        <dbReference type="SAM" id="Coils"/>
    </source>
</evidence>
<evidence type="ECO:0000313" key="6">
    <source>
        <dbReference type="Proteomes" id="UP000297245"/>
    </source>
</evidence>
<reference evidence="5 6" key="1">
    <citation type="journal article" date="2019" name="Nat. Ecol. Evol.">
        <title>Megaphylogeny resolves global patterns of mushroom evolution.</title>
        <authorList>
            <person name="Varga T."/>
            <person name="Krizsan K."/>
            <person name="Foldi C."/>
            <person name="Dima B."/>
            <person name="Sanchez-Garcia M."/>
            <person name="Sanchez-Ramirez S."/>
            <person name="Szollosi G.J."/>
            <person name="Szarkandi J.G."/>
            <person name="Papp V."/>
            <person name="Albert L."/>
            <person name="Andreopoulos W."/>
            <person name="Angelini C."/>
            <person name="Antonin V."/>
            <person name="Barry K.W."/>
            <person name="Bougher N.L."/>
            <person name="Buchanan P."/>
            <person name="Buyck B."/>
            <person name="Bense V."/>
            <person name="Catcheside P."/>
            <person name="Chovatia M."/>
            <person name="Cooper J."/>
            <person name="Damon W."/>
            <person name="Desjardin D."/>
            <person name="Finy P."/>
            <person name="Geml J."/>
            <person name="Haridas S."/>
            <person name="Hughes K."/>
            <person name="Justo A."/>
            <person name="Karasinski D."/>
            <person name="Kautmanova I."/>
            <person name="Kiss B."/>
            <person name="Kocsube S."/>
            <person name="Kotiranta H."/>
            <person name="LaButti K.M."/>
            <person name="Lechner B.E."/>
            <person name="Liimatainen K."/>
            <person name="Lipzen A."/>
            <person name="Lukacs Z."/>
            <person name="Mihaltcheva S."/>
            <person name="Morgado L.N."/>
            <person name="Niskanen T."/>
            <person name="Noordeloos M.E."/>
            <person name="Ohm R.A."/>
            <person name="Ortiz-Santana B."/>
            <person name="Ovrebo C."/>
            <person name="Racz N."/>
            <person name="Riley R."/>
            <person name="Savchenko A."/>
            <person name="Shiryaev A."/>
            <person name="Soop K."/>
            <person name="Spirin V."/>
            <person name="Szebenyi C."/>
            <person name="Tomsovsky M."/>
            <person name="Tulloss R.E."/>
            <person name="Uehling J."/>
            <person name="Grigoriev I.V."/>
            <person name="Vagvolgyi C."/>
            <person name="Papp T."/>
            <person name="Martin F.M."/>
            <person name="Miettinen O."/>
            <person name="Hibbett D.S."/>
            <person name="Nagy L.G."/>
        </authorList>
    </citation>
    <scope>NUCLEOTIDE SEQUENCE [LARGE SCALE GENOMIC DNA]</scope>
    <source>
        <strain evidence="5 6">CBS 962.96</strain>
    </source>
</reference>
<evidence type="ECO:0000256" key="2">
    <source>
        <dbReference type="SAM" id="MobiDB-lite"/>
    </source>
</evidence>
<evidence type="ECO:0000259" key="4">
    <source>
        <dbReference type="Pfam" id="PF13600"/>
    </source>
</evidence>
<gene>
    <name evidence="5" type="ORF">K435DRAFT_759668</name>
</gene>
<dbReference type="Proteomes" id="UP000297245">
    <property type="component" value="Unassembled WGS sequence"/>
</dbReference>
<name>A0A4S8LNX7_DENBC</name>
<dbReference type="EMBL" id="ML179317">
    <property type="protein sequence ID" value="THU91059.1"/>
    <property type="molecule type" value="Genomic_DNA"/>
</dbReference>
<sequence length="637" mass="70003">MMTDSSHTIQLESTTSSTIRNVTLYPSRAEITRVFKFGVNVGQNGVHINGLPNAIDRQSLRVDGVGEITIRDVIISNIPTASNTFDNSTPQTLLLEKERTQKALERCKQSQSSLENLFGTMNIQHVDVGNLSNIVRSYDATAEELDEKMIELDGKMKEIEKKIREENQKAGMTAQRQLGMRVSVVVFADTGDDIELVLTYACAGYQQTWKAGYDIRVDMAASEKQVFLVYKAIVKQDTGESWDNVPLTLDTATPTYGASLPSLGTWSIAERARQQTEGTSSDTKLPPSIIIDPRAHDDSRLAKPVGESWQTIAAVKRSKVSSTTVTSKGNVNATFRVPGVVNIPSKDNDERTFTIVEVKLDAAIIWTTVPKKEPRVMFKARITNTSEYTLLNGQGSVYVDGSFISRIDVPLVSPMESFDCPLGYDPTVRVTYHEIRKKESTSGFYSKTKEHLFTQSMTIHNTKNVPIPVLKVVDQIPVSEVSGIEVRLINPPLKLSDPTNASKSLGTADSSSGTVGGGAGSTEPSQRDDETNKSLTKSLNRFSVGNTANLSRSYTTSTRPSAPKIKVSEDIFAQWDGADEPEGVNSETTARTLGSDGKLNWVCRVPAQTKMDLVLQYEIRVPAKMDVSFEGVKNERP</sequence>
<accession>A0A4S8LNX7</accession>
<keyword evidence="6" id="KW-1185">Reference proteome</keyword>
<evidence type="ECO:0000259" key="3">
    <source>
        <dbReference type="Pfam" id="PF13598"/>
    </source>
</evidence>
<dbReference type="Pfam" id="PF13598">
    <property type="entry name" value="DUF4139"/>
    <property type="match status" value="1"/>
</dbReference>
<dbReference type="InterPro" id="IPR011935">
    <property type="entry name" value="CHP02231"/>
</dbReference>
<proteinExistence type="predicted"/>